<gene>
    <name evidence="2" type="ORF">D3870_14170</name>
</gene>
<dbReference type="GO" id="GO:0016740">
    <property type="term" value="F:transferase activity"/>
    <property type="evidence" value="ECO:0007669"/>
    <property type="project" value="UniProtKB-KW"/>
</dbReference>
<feature type="domain" description="BioF2-like acetyltransferase" evidence="1">
    <location>
        <begin position="146"/>
        <end position="285"/>
    </location>
</feature>
<protein>
    <submittedName>
        <fullName evidence="2">GNAT family N-acetyltransferase</fullName>
    </submittedName>
</protein>
<proteinExistence type="predicted"/>
<reference evidence="2 3" key="1">
    <citation type="submission" date="2018-09" db="EMBL/GenBank/DDBJ databases">
        <authorList>
            <person name="Zhu H."/>
        </authorList>
    </citation>
    <scope>NUCLEOTIDE SEQUENCE [LARGE SCALE GENOMIC DNA]</scope>
    <source>
        <strain evidence="2 3">K2R10-39</strain>
    </source>
</reference>
<evidence type="ECO:0000313" key="3">
    <source>
        <dbReference type="Proteomes" id="UP000285190"/>
    </source>
</evidence>
<dbReference type="SUPFAM" id="SSF55729">
    <property type="entry name" value="Acyl-CoA N-acyltransferases (Nat)"/>
    <property type="match status" value="1"/>
</dbReference>
<dbReference type="Proteomes" id="UP000285190">
    <property type="component" value="Unassembled WGS sequence"/>
</dbReference>
<organism evidence="2 3">
    <name type="scientific">Noviherbaspirillum cavernae</name>
    <dbReference type="NCBI Taxonomy" id="2320862"/>
    <lineage>
        <taxon>Bacteria</taxon>
        <taxon>Pseudomonadati</taxon>
        <taxon>Pseudomonadota</taxon>
        <taxon>Betaproteobacteria</taxon>
        <taxon>Burkholderiales</taxon>
        <taxon>Oxalobacteraceae</taxon>
        <taxon>Noviherbaspirillum</taxon>
    </lineage>
</organism>
<dbReference type="Gene3D" id="3.40.630.30">
    <property type="match status" value="1"/>
</dbReference>
<dbReference type="InterPro" id="IPR038740">
    <property type="entry name" value="BioF2-like_GNAT_dom"/>
</dbReference>
<evidence type="ECO:0000259" key="1">
    <source>
        <dbReference type="Pfam" id="PF13480"/>
    </source>
</evidence>
<dbReference type="InterPro" id="IPR016181">
    <property type="entry name" value="Acyl_CoA_acyltransferase"/>
</dbReference>
<evidence type="ECO:0000313" key="2">
    <source>
        <dbReference type="EMBL" id="RJG06994.1"/>
    </source>
</evidence>
<accession>A0A418X3F9</accession>
<keyword evidence="2" id="KW-0808">Transferase</keyword>
<dbReference type="EMBL" id="QYUN01000002">
    <property type="protein sequence ID" value="RJG06994.1"/>
    <property type="molecule type" value="Genomic_DNA"/>
</dbReference>
<dbReference type="AlphaFoldDB" id="A0A418X3F9"/>
<sequence length="369" mass="42489">MQSHNIAISFHENSVPSFSGPEMERLYGHLYSSLAQFSVYGNLTTDTCTYVARQHGIVIALLLLRIEGEHVRVLNEQIDVGAAEIERFARYMFSSRPSLKTIRFRAIQTTLHRFSFPCQQVNISEDIVVSLPDTSDDYAARLGKATRKNIKHHLSRLRRSFPTLVHQVRAREEASEQHVREIVALNRARMAGKNKVSYIDDEEEERIVRLVKLCGVVSVMTLDDRVCAGVICYQVGSNYFSLVNGHATEYDDYRLGTLCFHQTICACIERGGKEFHFMWGQYPYKYMLLGVQRDLNNLVIYRSRMQVLLNSHTAMRIAFSAQMRRVKFWLLQQGEKKNDPRLAARIIPHCLSILKNLRQHTAGLLPQRK</sequence>
<comment type="caution">
    <text evidence="2">The sequence shown here is derived from an EMBL/GenBank/DDBJ whole genome shotgun (WGS) entry which is preliminary data.</text>
</comment>
<name>A0A418X3F9_9BURK</name>
<dbReference type="Pfam" id="PF13480">
    <property type="entry name" value="Acetyltransf_6"/>
    <property type="match status" value="1"/>
</dbReference>
<keyword evidence="3" id="KW-1185">Reference proteome</keyword>